<accession>A0A098EFE7</accession>
<dbReference type="AlphaFoldDB" id="A0A098EFE7"/>
<reference evidence="6" key="2">
    <citation type="submission" date="2016-03" db="EMBL/GenBank/DDBJ databases">
        <authorList>
            <person name="Loux Valentin"/>
        </authorList>
    </citation>
    <scope>NUCLEOTIDE SEQUENCE [LARGE SCALE GENOMIC DNA]</scope>
    <source>
        <strain evidence="6">C1</strain>
    </source>
</reference>
<reference evidence="3 5" key="1">
    <citation type="submission" date="2014-09" db="EMBL/GenBank/DDBJ databases">
        <authorList>
            <person name="Loux Valentin"/>
            <person name="Dugat Thibaut"/>
        </authorList>
    </citation>
    <scope>NUCLEOTIDE SEQUENCE [LARGE SCALE GENOMIC DNA]</scope>
    <source>
        <strain evidence="3 5">BOV-10_179</strain>
    </source>
</reference>
<evidence type="ECO:0000256" key="2">
    <source>
        <dbReference type="ARBA" id="ARBA00023004"/>
    </source>
</evidence>
<dbReference type="SMART" id="SM01219">
    <property type="entry name" value="Frataxin_Cyay"/>
    <property type="match status" value="1"/>
</dbReference>
<dbReference type="InterPro" id="IPR036524">
    <property type="entry name" value="Frataxin/CyaY_sf"/>
</dbReference>
<keyword evidence="2" id="KW-0408">Iron</keyword>
<dbReference type="Proteomes" id="UP000055047">
    <property type="component" value="Unassembled WGS sequence"/>
</dbReference>
<evidence type="ECO:0000313" key="5">
    <source>
        <dbReference type="Proteomes" id="UP000055047"/>
    </source>
</evidence>
<dbReference type="PANTHER" id="PTHR16821:SF2">
    <property type="entry name" value="FRATAXIN, MITOCHONDRIAL"/>
    <property type="match status" value="1"/>
</dbReference>
<sequence length="129" mass="14014">MPRSLGCFASSSKDFAIRALLMVDKGSGVSYLDLARGALDSLVSMVEEISSSAGSLLSCDSNGDVVEISDGDSDYLISWHAQTQQIWVASPVSGSVRFVYDADQGLWCDQRSGRELFAFVRQEICEIFS</sequence>
<dbReference type="GO" id="GO:0006879">
    <property type="term" value="P:intracellular iron ion homeostasis"/>
    <property type="evidence" value="ECO:0007669"/>
    <property type="project" value="TreeGrafter"/>
</dbReference>
<dbReference type="EMBL" id="CCXQ01000141">
    <property type="protein sequence ID" value="CEG20988.1"/>
    <property type="molecule type" value="Genomic_DNA"/>
</dbReference>
<dbReference type="EMBL" id="FLLR01000021">
    <property type="protein sequence ID" value="SBO14305.1"/>
    <property type="molecule type" value="Genomic_DNA"/>
</dbReference>
<dbReference type="GO" id="GO:0008199">
    <property type="term" value="F:ferric iron binding"/>
    <property type="evidence" value="ECO:0007669"/>
    <property type="project" value="InterPro"/>
</dbReference>
<dbReference type="Proteomes" id="UP000078419">
    <property type="component" value="Unassembled WGS sequence"/>
</dbReference>
<protein>
    <submittedName>
        <fullName evidence="4">Protein CyaY</fullName>
    </submittedName>
    <submittedName>
        <fullName evidence="3">Putative CyaY protein</fullName>
    </submittedName>
</protein>
<dbReference type="InterPro" id="IPR002908">
    <property type="entry name" value="Frataxin/CyaY"/>
</dbReference>
<organism evidence="3 5">
    <name type="scientific">Anaplasma phagocytophilum</name>
    <name type="common">Ehrlichia phagocytophila</name>
    <dbReference type="NCBI Taxonomy" id="948"/>
    <lineage>
        <taxon>Bacteria</taxon>
        <taxon>Pseudomonadati</taxon>
        <taxon>Pseudomonadota</taxon>
        <taxon>Alphaproteobacteria</taxon>
        <taxon>Rickettsiales</taxon>
        <taxon>Anaplasmataceae</taxon>
        <taxon>Anaplasma</taxon>
        <taxon>phagocytophilum group</taxon>
    </lineage>
</organism>
<dbReference type="Pfam" id="PF01491">
    <property type="entry name" value="Frataxin_Cyay"/>
    <property type="match status" value="1"/>
</dbReference>
<dbReference type="PANTHER" id="PTHR16821">
    <property type="entry name" value="FRATAXIN"/>
    <property type="match status" value="1"/>
</dbReference>
<evidence type="ECO:0000256" key="1">
    <source>
        <dbReference type="ARBA" id="ARBA00008183"/>
    </source>
</evidence>
<dbReference type="SUPFAM" id="SSF55387">
    <property type="entry name" value="Frataxin/Nqo15-like"/>
    <property type="match status" value="1"/>
</dbReference>
<evidence type="ECO:0000313" key="3">
    <source>
        <dbReference type="EMBL" id="CEG20988.1"/>
    </source>
</evidence>
<dbReference type="Gene3D" id="3.30.920.10">
    <property type="entry name" value="Frataxin/CyaY"/>
    <property type="match status" value="1"/>
</dbReference>
<evidence type="ECO:0000313" key="4">
    <source>
        <dbReference type="EMBL" id="SBO14305.1"/>
    </source>
</evidence>
<dbReference type="GO" id="GO:0051537">
    <property type="term" value="F:2 iron, 2 sulfur cluster binding"/>
    <property type="evidence" value="ECO:0007669"/>
    <property type="project" value="TreeGrafter"/>
</dbReference>
<dbReference type="GO" id="GO:0004322">
    <property type="term" value="F:ferroxidase activity"/>
    <property type="evidence" value="ECO:0007669"/>
    <property type="project" value="TreeGrafter"/>
</dbReference>
<reference evidence="4" key="3">
    <citation type="submission" date="2016-03" db="EMBL/GenBank/DDBJ databases">
        <authorList>
            <person name="Loux V."/>
        </authorList>
    </citation>
    <scope>NUCLEOTIDE SEQUENCE</scope>
    <source>
        <strain evidence="4">C1</strain>
    </source>
</reference>
<dbReference type="GO" id="GO:0008198">
    <property type="term" value="F:ferrous iron binding"/>
    <property type="evidence" value="ECO:0007669"/>
    <property type="project" value="TreeGrafter"/>
</dbReference>
<dbReference type="GO" id="GO:0034986">
    <property type="term" value="F:iron chaperone activity"/>
    <property type="evidence" value="ECO:0007669"/>
    <property type="project" value="TreeGrafter"/>
</dbReference>
<dbReference type="GO" id="GO:0016226">
    <property type="term" value="P:iron-sulfur cluster assembly"/>
    <property type="evidence" value="ECO:0007669"/>
    <property type="project" value="InterPro"/>
</dbReference>
<comment type="similarity">
    <text evidence="1">Belongs to the frataxin family.</text>
</comment>
<gene>
    <name evidence="3" type="primary">cyaY</name>
    <name evidence="4" type="ORF">ANAPC1_00652</name>
    <name evidence="3" type="ORF">ANAPHAGO_00125</name>
</gene>
<proteinExistence type="inferred from homology"/>
<dbReference type="GO" id="GO:0005737">
    <property type="term" value="C:cytoplasm"/>
    <property type="evidence" value="ECO:0007669"/>
    <property type="project" value="UniProtKB-ARBA"/>
</dbReference>
<name>A0A098EFE7_ANAPH</name>
<dbReference type="PROSITE" id="PS50810">
    <property type="entry name" value="FRATAXIN_2"/>
    <property type="match status" value="1"/>
</dbReference>
<evidence type="ECO:0000313" key="6">
    <source>
        <dbReference type="Proteomes" id="UP000078419"/>
    </source>
</evidence>